<proteinExistence type="predicted"/>
<dbReference type="InterPro" id="IPR042095">
    <property type="entry name" value="SUMF_sf"/>
</dbReference>
<dbReference type="SUPFAM" id="SSF52540">
    <property type="entry name" value="P-loop containing nucleoside triphosphate hydrolases"/>
    <property type="match status" value="1"/>
</dbReference>
<evidence type="ECO:0000313" key="3">
    <source>
        <dbReference type="EMBL" id="RDE51213.1"/>
    </source>
</evidence>
<dbReference type="GO" id="GO:0120147">
    <property type="term" value="F:formylglycine-generating oxidase activity"/>
    <property type="evidence" value="ECO:0007669"/>
    <property type="project" value="TreeGrafter"/>
</dbReference>
<evidence type="ECO:0000313" key="4">
    <source>
        <dbReference type="Proteomes" id="UP000253831"/>
    </source>
</evidence>
<dbReference type="InterPro" id="IPR027417">
    <property type="entry name" value="P-loop_NTPase"/>
</dbReference>
<feature type="region of interest" description="Disordered" evidence="1">
    <location>
        <begin position="514"/>
        <end position="542"/>
    </location>
</feature>
<dbReference type="EMBL" id="QPGA01000009">
    <property type="protein sequence ID" value="RDE51213.1"/>
    <property type="molecule type" value="Genomic_DNA"/>
</dbReference>
<dbReference type="Pfam" id="PF03781">
    <property type="entry name" value="FGE-sulfatase"/>
    <property type="match status" value="1"/>
</dbReference>
<dbReference type="SUPFAM" id="SSF56436">
    <property type="entry name" value="C-type lectin-like"/>
    <property type="match status" value="1"/>
</dbReference>
<name>A0A369XM68_9PROT</name>
<dbReference type="PANTHER" id="PTHR23150">
    <property type="entry name" value="SULFATASE MODIFYING FACTOR 1, 2"/>
    <property type="match status" value="1"/>
</dbReference>
<dbReference type="Gene3D" id="3.90.1580.10">
    <property type="entry name" value="paralog of FGE (formylglycine-generating enzyme)"/>
    <property type="match status" value="1"/>
</dbReference>
<dbReference type="PANTHER" id="PTHR23150:SF19">
    <property type="entry name" value="FORMYLGLYCINE-GENERATING ENZYME"/>
    <property type="match status" value="1"/>
</dbReference>
<evidence type="ECO:0000256" key="1">
    <source>
        <dbReference type="SAM" id="MobiDB-lite"/>
    </source>
</evidence>
<feature type="compositionally biased region" description="Basic and acidic residues" evidence="1">
    <location>
        <begin position="520"/>
        <end position="538"/>
    </location>
</feature>
<protein>
    <recommendedName>
        <fullName evidence="2">Sulfatase-modifying factor enzyme-like domain-containing protein</fullName>
    </recommendedName>
</protein>
<dbReference type="Gene3D" id="3.40.50.300">
    <property type="entry name" value="P-loop containing nucleotide triphosphate hydrolases"/>
    <property type="match status" value="1"/>
</dbReference>
<dbReference type="Proteomes" id="UP000253831">
    <property type="component" value="Unassembled WGS sequence"/>
</dbReference>
<evidence type="ECO:0000259" key="2">
    <source>
        <dbReference type="Pfam" id="PF03781"/>
    </source>
</evidence>
<sequence>MLSAVRFYDDTSTEMHEIDDVRANRLLAPEFHAAQAMRSQVAPEETFGVGHVLAQGFDEVVLGHWLSPPLPNPSPTRGEGLVVLLAWSVCRGEHVARVLATLRGCAHRVVRSGCRRAACGDYPGDRFGRARRWACGEPWPLSLIHGGAMQRAWYGSASRTAKAAAPGGRAELPLFLVAAWLYCPATRLQGTVTMTTKKLFLASSSEFCEERKEFELFIGRKNKELHARGVFIEVVLWEDFLDAMSKTRLQDEYNQAIRECDLFVMLFGSKVGRYTDEEFETALGQFKAIGKPLIFTYFNAAETSIRSIDLADLTSLRTFEEKLKALGHYQTVYKNIDELKYKFNQQLDKLVERGVIKLGLQQGEAGAADVRPALQSAALSRASSAELRKAYLDWVSLRANELPLFASDSGKPVQLSSVYTALLTEARDVGDVNSLDPDAARLLRAAAGSNHALAGAGSGGDANRQSALEALDQERCLVLMGGPGSGKTTFLNFVALCMAGEMLGRAPDLEILCAPIPPEPDARPDPDPDPDNAEKESKPQAWSHQALLPVRVVLRDFAAALPPPGSCMTADALWNFIVSQLPEHLKPYAEDLHAELLGKGGLILLDGLDEVPDALRRREQVKQAVQEFAGMRRACRFLVTTRTYAYQRQDWKLNAFAERELLPFTRGQIERFIATWYAHMAHDLFRLTEADAQARAEVLKRATRREELAELAGRPLLLTLMARLQTKSGGSLPENREALYAQSVDMLLDEWEGLKLRRDQATGATIVEEPSLSEWLNASRENIRRELDKLAYHAHLDQPTLIGTADIRQADLIAALLAAGKERADTRPLRLEEYLRDRAGLLTSHGEGLYQFPHRSFQEYLAACHLVRFDYPDSLSRLGRSDPNRWREVLLLAAARSRATPSSIWELVDELCAKDPAPADDGPEPDSEAQWGALLAGQVLFETGLAAADPGLQERHERKRRRVRDWQLCVLRSTVLPARERVLAGDLLARLGETRQHLLDVDEMRFSLVPGGAFWMGEAGDDGALLHRLAGLGRDYWIAQTPVSVAQFRQFVTESGYQKHSAESLQNVENRPVTEVSWYDAQAFCRWLTERWQNQLPAGWSVALPSEAEWEKAARGGEQLPVRLQMTTVAQGFALVASELCENPFPQRAYPWGEDFATDHANAEVDVGSTSAAGCFQLGRSPYDCEDMAGNVWEWTRSLWGSDIFKPEFGYPYDPDDGKREALDAGNDVMRVVRGGSWGFPRDVARCACRFRVGPGNRFDGIGFRVVLRSSPVE</sequence>
<dbReference type="InterPro" id="IPR005532">
    <property type="entry name" value="SUMF_dom"/>
</dbReference>
<reference evidence="3 4" key="1">
    <citation type="submission" date="2018-05" db="EMBL/GenBank/DDBJ databases">
        <title>Integrated omic analyses show evidence that a Ca. Accumulibacter phosphatis strain performs denitrification under micro-aerobic conditions.</title>
        <authorList>
            <person name="Camejo P.Y."/>
            <person name="Katherine M.D."/>
            <person name="Daniel N.R."/>
        </authorList>
    </citation>
    <scope>NUCLEOTIDE SEQUENCE [LARGE SCALE GENOMIC DNA]</scope>
    <source>
        <strain evidence="3">UW-LDO-IC</strain>
    </source>
</reference>
<accession>A0A369XM68</accession>
<feature type="domain" description="Sulfatase-modifying factor enzyme-like" evidence="2">
    <location>
        <begin position="1007"/>
        <end position="1267"/>
    </location>
</feature>
<gene>
    <name evidence="3" type="ORF">DVS81_06825</name>
</gene>
<comment type="caution">
    <text evidence="3">The sequence shown here is derived from an EMBL/GenBank/DDBJ whole genome shotgun (WGS) entry which is preliminary data.</text>
</comment>
<dbReference type="AlphaFoldDB" id="A0A369XM68"/>
<dbReference type="InterPro" id="IPR016187">
    <property type="entry name" value="CTDL_fold"/>
</dbReference>
<dbReference type="InterPro" id="IPR051043">
    <property type="entry name" value="Sulfatase_Mod_Factor_Kinase"/>
</dbReference>
<organism evidence="3 4">
    <name type="scientific">Candidatus Accumulibacter meliphilus</name>
    <dbReference type="NCBI Taxonomy" id="2211374"/>
    <lineage>
        <taxon>Bacteria</taxon>
        <taxon>Pseudomonadati</taxon>
        <taxon>Pseudomonadota</taxon>
        <taxon>Betaproteobacteria</taxon>
        <taxon>Candidatus Accumulibacter</taxon>
    </lineage>
</organism>